<comment type="similarity">
    <text evidence="2">Belongs to the nucleoside triphosphate pyrophosphohydrolase family.</text>
</comment>
<dbReference type="EMBL" id="RQGF01000028">
    <property type="protein sequence ID" value="TGL60854.1"/>
    <property type="molecule type" value="Genomic_DNA"/>
</dbReference>
<sequence>MKAPDPKDYPNSMAFLQDITSKLRGPEGCPWDKEQTHSTLVPYLIEESQEVVEAILKENEEHMKEELGDLLFQVVLHSQIASERRSFDLDAVAKDVAEKLVLRHPHVFDPENEQLSSADEVLANWDRFKEKEKQLRQKTEKTKSILSEVPETFPSLLKAEKFQKKASKAGFDWNDIKGVEEKLTEELNEFLEEIRGIKDPSSNQIRIEEELGDLLFTIVNLGRKLGVSAESALTRTNSKFKNRIEYIETRLQESDRKFSETPLEDLDILWNQAKQVQNKTSSNPLEEKQSITSDLIRVLSSFIVWKPSKEAEWPKAFLFTFQSAEYSLVFSAFGSMTLLPNSDPWGRKAQPIFYLNLSDPNARIWEDLSGNSYKTGEDIHEAILGSIRSYKKALAGSEPI</sequence>
<evidence type="ECO:0000313" key="7">
    <source>
        <dbReference type="Proteomes" id="UP000297762"/>
    </source>
</evidence>
<evidence type="ECO:0000313" key="6">
    <source>
        <dbReference type="EMBL" id="TGL60854.1"/>
    </source>
</evidence>
<dbReference type="Proteomes" id="UP000297762">
    <property type="component" value="Unassembled WGS sequence"/>
</dbReference>
<gene>
    <name evidence="6" type="ORF">EHQ64_13670</name>
</gene>
<dbReference type="EC" id="3.6.1.8" evidence="3"/>
<dbReference type="GO" id="GO:0006203">
    <property type="term" value="P:dGTP catabolic process"/>
    <property type="evidence" value="ECO:0007669"/>
    <property type="project" value="TreeGrafter"/>
</dbReference>
<accession>A0A4R9K888</accession>
<dbReference type="SUPFAM" id="SSF101386">
    <property type="entry name" value="all-alpha NTP pyrophosphatases"/>
    <property type="match status" value="2"/>
</dbReference>
<proteinExistence type="inferred from homology"/>
<comment type="catalytic activity">
    <reaction evidence="1">
        <text>ATP + H2O = AMP + diphosphate + H(+)</text>
        <dbReference type="Rhea" id="RHEA:14245"/>
        <dbReference type="ChEBI" id="CHEBI:15377"/>
        <dbReference type="ChEBI" id="CHEBI:15378"/>
        <dbReference type="ChEBI" id="CHEBI:30616"/>
        <dbReference type="ChEBI" id="CHEBI:33019"/>
        <dbReference type="ChEBI" id="CHEBI:456215"/>
        <dbReference type="EC" id="3.6.1.8"/>
    </reaction>
</comment>
<feature type="domain" description="NTP pyrophosphohydrolase MazG-like" evidence="5">
    <location>
        <begin position="35"/>
        <end position="108"/>
    </location>
</feature>
<evidence type="ECO:0000256" key="2">
    <source>
        <dbReference type="ARBA" id="ARBA00061115"/>
    </source>
</evidence>
<dbReference type="FunFam" id="1.10.287.1080:FF:000003">
    <property type="entry name" value="Nucleoside triphosphate pyrophosphohydrolase"/>
    <property type="match status" value="1"/>
</dbReference>
<protein>
    <recommendedName>
        <fullName evidence="4">Nucleoside triphosphate pyrophosphohydrolase</fullName>
        <ecNumber evidence="3">3.6.1.8</ecNumber>
    </recommendedName>
</protein>
<dbReference type="GO" id="GO:0046061">
    <property type="term" value="P:dATP catabolic process"/>
    <property type="evidence" value="ECO:0007669"/>
    <property type="project" value="TreeGrafter"/>
</dbReference>
<keyword evidence="6" id="KW-0378">Hydrolase</keyword>
<dbReference type="RefSeq" id="WP_135650098.1">
    <property type="nucleotide sequence ID" value="NZ_RQGF01000028.1"/>
</dbReference>
<dbReference type="GO" id="GO:0046076">
    <property type="term" value="P:dTTP catabolic process"/>
    <property type="evidence" value="ECO:0007669"/>
    <property type="project" value="TreeGrafter"/>
</dbReference>
<dbReference type="NCBIfam" id="TIGR00444">
    <property type="entry name" value="mazG"/>
    <property type="match status" value="1"/>
</dbReference>
<keyword evidence="7" id="KW-1185">Reference proteome</keyword>
<dbReference type="OrthoDB" id="9808939at2"/>
<dbReference type="PANTHER" id="PTHR30522">
    <property type="entry name" value="NUCLEOSIDE TRIPHOSPHATE PYROPHOSPHOHYDROLASE"/>
    <property type="match status" value="1"/>
</dbReference>
<dbReference type="InterPro" id="IPR004518">
    <property type="entry name" value="MazG-like_dom"/>
</dbReference>
<dbReference type="AlphaFoldDB" id="A0A4R9K888"/>
<dbReference type="GO" id="GO:0006950">
    <property type="term" value="P:response to stress"/>
    <property type="evidence" value="ECO:0007669"/>
    <property type="project" value="UniProtKB-ARBA"/>
</dbReference>
<dbReference type="GO" id="GO:0046047">
    <property type="term" value="P:TTP catabolic process"/>
    <property type="evidence" value="ECO:0007669"/>
    <property type="project" value="TreeGrafter"/>
</dbReference>
<feature type="domain" description="NTP pyrophosphohydrolase MazG-like" evidence="5">
    <location>
        <begin position="181"/>
        <end position="244"/>
    </location>
</feature>
<comment type="caution">
    <text evidence="6">The sequence shown here is derived from an EMBL/GenBank/DDBJ whole genome shotgun (WGS) entry which is preliminary data.</text>
</comment>
<dbReference type="PANTHER" id="PTHR30522:SF0">
    <property type="entry name" value="NUCLEOSIDE TRIPHOSPHATE PYROPHOSPHOHYDROLASE"/>
    <property type="match status" value="1"/>
</dbReference>
<dbReference type="GO" id="GO:0046052">
    <property type="term" value="P:UTP catabolic process"/>
    <property type="evidence" value="ECO:0007669"/>
    <property type="project" value="TreeGrafter"/>
</dbReference>
<dbReference type="GO" id="GO:0046081">
    <property type="term" value="P:dUTP catabolic process"/>
    <property type="evidence" value="ECO:0007669"/>
    <property type="project" value="TreeGrafter"/>
</dbReference>
<name>A0A4R9K888_9LEPT</name>
<evidence type="ECO:0000256" key="1">
    <source>
        <dbReference type="ARBA" id="ARBA00052141"/>
    </source>
</evidence>
<evidence type="ECO:0000259" key="5">
    <source>
        <dbReference type="Pfam" id="PF03819"/>
    </source>
</evidence>
<evidence type="ECO:0000256" key="3">
    <source>
        <dbReference type="ARBA" id="ARBA00066372"/>
    </source>
</evidence>
<dbReference type="CDD" id="cd11528">
    <property type="entry name" value="NTP-PPase_MazG_Nterm"/>
    <property type="match status" value="1"/>
</dbReference>
<dbReference type="CDD" id="cd11529">
    <property type="entry name" value="NTP-PPase_MazG_Cterm"/>
    <property type="match status" value="1"/>
</dbReference>
<dbReference type="Gene3D" id="1.10.287.1080">
    <property type="entry name" value="MazG-like"/>
    <property type="match status" value="2"/>
</dbReference>
<dbReference type="NCBIfam" id="NF047540">
    <property type="entry name" value="LIC_13241_dom"/>
    <property type="match status" value="1"/>
</dbReference>
<dbReference type="InterPro" id="IPR048015">
    <property type="entry name" value="NTP-PPase_MazG-like_N"/>
</dbReference>
<evidence type="ECO:0000256" key="4">
    <source>
        <dbReference type="ARBA" id="ARBA00074799"/>
    </source>
</evidence>
<organism evidence="6 7">
    <name type="scientific">Leptospira sarikeiensis</name>
    <dbReference type="NCBI Taxonomy" id="2484943"/>
    <lineage>
        <taxon>Bacteria</taxon>
        <taxon>Pseudomonadati</taxon>
        <taxon>Spirochaetota</taxon>
        <taxon>Spirochaetia</taxon>
        <taxon>Leptospirales</taxon>
        <taxon>Leptospiraceae</taxon>
        <taxon>Leptospira</taxon>
    </lineage>
</organism>
<dbReference type="FunFam" id="1.10.287.1080:FF:000001">
    <property type="entry name" value="Nucleoside triphosphate pyrophosphohydrolase"/>
    <property type="match status" value="1"/>
</dbReference>
<dbReference type="GO" id="GO:0047693">
    <property type="term" value="F:ATP diphosphatase activity"/>
    <property type="evidence" value="ECO:0007669"/>
    <property type="project" value="UniProtKB-EC"/>
</dbReference>
<dbReference type="NCBIfam" id="NF007113">
    <property type="entry name" value="PRK09562.1"/>
    <property type="match status" value="1"/>
</dbReference>
<dbReference type="InterPro" id="IPR048011">
    <property type="entry name" value="NTP-PPase_MazG-like_C"/>
</dbReference>
<dbReference type="Pfam" id="PF03819">
    <property type="entry name" value="MazG"/>
    <property type="match status" value="2"/>
</dbReference>
<reference evidence="6" key="1">
    <citation type="journal article" date="2019" name="PLoS Negl. Trop. Dis.">
        <title>Revisiting the worldwide diversity of Leptospira species in the environment.</title>
        <authorList>
            <person name="Vincent A.T."/>
            <person name="Schiettekatte O."/>
            <person name="Bourhy P."/>
            <person name="Veyrier F.J."/>
            <person name="Picardeau M."/>
        </authorList>
    </citation>
    <scope>NUCLEOTIDE SEQUENCE [LARGE SCALE GENOMIC DNA]</scope>
    <source>
        <strain evidence="6">201702455</strain>
    </source>
</reference>
<dbReference type="InterPro" id="IPR011551">
    <property type="entry name" value="NTP_PyrPHydrolase_MazG"/>
</dbReference>